<dbReference type="InterPro" id="IPR018060">
    <property type="entry name" value="HTH_AraC"/>
</dbReference>
<dbReference type="Pfam" id="PF12833">
    <property type="entry name" value="HTH_18"/>
    <property type="match status" value="1"/>
</dbReference>
<dbReference type="PROSITE" id="PS01124">
    <property type="entry name" value="HTH_ARAC_FAMILY_2"/>
    <property type="match status" value="1"/>
</dbReference>
<dbReference type="Proteomes" id="UP001595772">
    <property type="component" value="Unassembled WGS sequence"/>
</dbReference>
<dbReference type="EMBL" id="JBHSAO010000017">
    <property type="protein sequence ID" value="MFC4025604.1"/>
    <property type="molecule type" value="Genomic_DNA"/>
</dbReference>
<evidence type="ECO:0000256" key="1">
    <source>
        <dbReference type="ARBA" id="ARBA00023015"/>
    </source>
</evidence>
<keyword evidence="2" id="KW-0238">DNA-binding</keyword>
<keyword evidence="1" id="KW-0805">Transcription regulation</keyword>
<dbReference type="PRINTS" id="PR00032">
    <property type="entry name" value="HTHARAC"/>
</dbReference>
<organism evidence="5 6">
    <name type="scientific">Oceanobacillus longus</name>
    <dbReference type="NCBI Taxonomy" id="930120"/>
    <lineage>
        <taxon>Bacteria</taxon>
        <taxon>Bacillati</taxon>
        <taxon>Bacillota</taxon>
        <taxon>Bacilli</taxon>
        <taxon>Bacillales</taxon>
        <taxon>Bacillaceae</taxon>
        <taxon>Oceanobacillus</taxon>
    </lineage>
</organism>
<dbReference type="PANTHER" id="PTHR43280:SF28">
    <property type="entry name" value="HTH-TYPE TRANSCRIPTIONAL ACTIVATOR RHAS"/>
    <property type="match status" value="1"/>
</dbReference>
<name>A0ABV8H5I2_9BACI</name>
<dbReference type="PROSITE" id="PS00041">
    <property type="entry name" value="HTH_ARAC_FAMILY_1"/>
    <property type="match status" value="1"/>
</dbReference>
<gene>
    <name evidence="5" type="ORF">ACFOUV_17640</name>
</gene>
<evidence type="ECO:0000256" key="3">
    <source>
        <dbReference type="ARBA" id="ARBA00023163"/>
    </source>
</evidence>
<dbReference type="PANTHER" id="PTHR43280">
    <property type="entry name" value="ARAC-FAMILY TRANSCRIPTIONAL REGULATOR"/>
    <property type="match status" value="1"/>
</dbReference>
<dbReference type="RefSeq" id="WP_379498100.1">
    <property type="nucleotide sequence ID" value="NZ_JBHSAO010000017.1"/>
</dbReference>
<comment type="caution">
    <text evidence="5">The sequence shown here is derived from an EMBL/GenBank/DDBJ whole genome shotgun (WGS) entry which is preliminary data.</text>
</comment>
<sequence>MESIHAPIISAAIKLNHITNLNTYVVDENEAFTFQQKEISIPNFMPGSEGEDVLYLARKISYETNKLFTYINEWGLHYLGISFSKNDAYTVIIGPYLDATLNLYGLSREYSLTNHESENLRVVCDQLHILTVEKALSFSSVLKQFEILLEEDQIPELITSDKQIGSDKNSGHKMNAEEDTEIIKMRYKIEEDFIHTVETGDKKAAKKLLNSNPVLLSFSERFPNQPLRRVKNLAIVLNTLLRTAARKRDVPPILIHRISEKYAYEIELTNQIARLYQLNDEMVDDYANVIQSNALNKYSKVTQKVIEHLVSFFDKQIDKNELAELTFTNLSHLSRKFKQETNMTITGYQQMLRINKAKYLLKSETISIEEIAWIVGYDDSSYFTRVFKKETGYTPSYYRENA</sequence>
<evidence type="ECO:0000313" key="6">
    <source>
        <dbReference type="Proteomes" id="UP001595772"/>
    </source>
</evidence>
<feature type="domain" description="HTH araC/xylS-type" evidence="4">
    <location>
        <begin position="303"/>
        <end position="401"/>
    </location>
</feature>
<dbReference type="SMART" id="SM00342">
    <property type="entry name" value="HTH_ARAC"/>
    <property type="match status" value="1"/>
</dbReference>
<proteinExistence type="predicted"/>
<evidence type="ECO:0000259" key="4">
    <source>
        <dbReference type="PROSITE" id="PS01124"/>
    </source>
</evidence>
<protein>
    <submittedName>
        <fullName evidence="5">Helix-turn-helix domain-containing protein</fullName>
    </submittedName>
</protein>
<keyword evidence="3" id="KW-0804">Transcription</keyword>
<keyword evidence="6" id="KW-1185">Reference proteome</keyword>
<evidence type="ECO:0000313" key="5">
    <source>
        <dbReference type="EMBL" id="MFC4025604.1"/>
    </source>
</evidence>
<dbReference type="SUPFAM" id="SSF46689">
    <property type="entry name" value="Homeodomain-like"/>
    <property type="match status" value="2"/>
</dbReference>
<evidence type="ECO:0000256" key="2">
    <source>
        <dbReference type="ARBA" id="ARBA00023125"/>
    </source>
</evidence>
<dbReference type="Gene3D" id="1.10.10.60">
    <property type="entry name" value="Homeodomain-like"/>
    <property type="match status" value="2"/>
</dbReference>
<reference evidence="6" key="1">
    <citation type="journal article" date="2019" name="Int. J. Syst. Evol. Microbiol.">
        <title>The Global Catalogue of Microorganisms (GCM) 10K type strain sequencing project: providing services to taxonomists for standard genome sequencing and annotation.</title>
        <authorList>
            <consortium name="The Broad Institute Genomics Platform"/>
            <consortium name="The Broad Institute Genome Sequencing Center for Infectious Disease"/>
            <person name="Wu L."/>
            <person name="Ma J."/>
        </authorList>
    </citation>
    <scope>NUCLEOTIDE SEQUENCE [LARGE SCALE GENOMIC DNA]</scope>
    <source>
        <strain evidence="6">IBRC-M 10703</strain>
    </source>
</reference>
<accession>A0ABV8H5I2</accession>
<dbReference type="InterPro" id="IPR018062">
    <property type="entry name" value="HTH_AraC-typ_CS"/>
</dbReference>
<dbReference type="InterPro" id="IPR009057">
    <property type="entry name" value="Homeodomain-like_sf"/>
</dbReference>
<dbReference type="InterPro" id="IPR020449">
    <property type="entry name" value="Tscrpt_reg_AraC-type_HTH"/>
</dbReference>